<name>A0A1C5AIU1_9ACTN</name>
<dbReference type="SUPFAM" id="SSF47336">
    <property type="entry name" value="ACP-like"/>
    <property type="match status" value="2"/>
</dbReference>
<dbReference type="InterPro" id="IPR042099">
    <property type="entry name" value="ANL_N_sf"/>
</dbReference>
<dbReference type="InterPro" id="IPR020806">
    <property type="entry name" value="PKS_PP-bd"/>
</dbReference>
<dbReference type="GO" id="GO:0003824">
    <property type="term" value="F:catalytic activity"/>
    <property type="evidence" value="ECO:0007669"/>
    <property type="project" value="InterPro"/>
</dbReference>
<dbReference type="SMART" id="SM00823">
    <property type="entry name" value="PKS_PP"/>
    <property type="match status" value="2"/>
</dbReference>
<evidence type="ECO:0000256" key="2">
    <source>
        <dbReference type="ARBA" id="ARBA00022450"/>
    </source>
</evidence>
<evidence type="ECO:0000313" key="6">
    <source>
        <dbReference type="EMBL" id="SCF45079.1"/>
    </source>
</evidence>
<evidence type="ECO:0000256" key="3">
    <source>
        <dbReference type="ARBA" id="ARBA00022553"/>
    </source>
</evidence>
<dbReference type="Pfam" id="PF00668">
    <property type="entry name" value="Condensation"/>
    <property type="match status" value="2"/>
</dbReference>
<dbReference type="SUPFAM" id="SSF56801">
    <property type="entry name" value="Acetyl-CoA synthetase-like"/>
    <property type="match status" value="1"/>
</dbReference>
<dbReference type="SUPFAM" id="SSF52777">
    <property type="entry name" value="CoA-dependent acyltransferases"/>
    <property type="match status" value="4"/>
</dbReference>
<dbReference type="GO" id="GO:0043041">
    <property type="term" value="P:amino acid activation for nonribosomal peptide biosynthetic process"/>
    <property type="evidence" value="ECO:0007669"/>
    <property type="project" value="TreeGrafter"/>
</dbReference>
<dbReference type="Gene3D" id="3.30.559.10">
    <property type="entry name" value="Chloramphenicol acetyltransferase-like domain"/>
    <property type="match status" value="2"/>
</dbReference>
<keyword evidence="2" id="KW-0596">Phosphopantetheine</keyword>
<keyword evidence="3" id="KW-0597">Phosphoprotein</keyword>
<dbReference type="InterPro" id="IPR006162">
    <property type="entry name" value="Ppantetheine_attach_site"/>
</dbReference>
<dbReference type="InterPro" id="IPR009081">
    <property type="entry name" value="PP-bd_ACP"/>
</dbReference>
<dbReference type="Gene3D" id="3.30.559.30">
    <property type="entry name" value="Nonribosomal peptide synthetase, condensation domain"/>
    <property type="match status" value="2"/>
</dbReference>
<dbReference type="Proteomes" id="UP000198551">
    <property type="component" value="Unassembled WGS sequence"/>
</dbReference>
<evidence type="ECO:0000256" key="4">
    <source>
        <dbReference type="SAM" id="MobiDB-lite"/>
    </source>
</evidence>
<dbReference type="Gene3D" id="1.10.1200.10">
    <property type="entry name" value="ACP-like"/>
    <property type="match status" value="2"/>
</dbReference>
<proteinExistence type="predicted"/>
<dbReference type="InterPro" id="IPR036736">
    <property type="entry name" value="ACP-like_sf"/>
</dbReference>
<dbReference type="GO" id="GO:0044550">
    <property type="term" value="P:secondary metabolite biosynthetic process"/>
    <property type="evidence" value="ECO:0007669"/>
    <property type="project" value="TreeGrafter"/>
</dbReference>
<dbReference type="Gene3D" id="3.30.300.30">
    <property type="match status" value="1"/>
</dbReference>
<gene>
    <name evidence="6" type="ORF">GA0070215_13227</name>
</gene>
<feature type="domain" description="Carrier" evidence="5">
    <location>
        <begin position="1426"/>
        <end position="1504"/>
    </location>
</feature>
<dbReference type="Pfam" id="PF00501">
    <property type="entry name" value="AMP-binding"/>
    <property type="match status" value="1"/>
</dbReference>
<dbReference type="PROSITE" id="PS00012">
    <property type="entry name" value="PHOSPHOPANTETHEINE"/>
    <property type="match status" value="1"/>
</dbReference>
<reference evidence="7" key="1">
    <citation type="submission" date="2016-06" db="EMBL/GenBank/DDBJ databases">
        <authorList>
            <person name="Varghese N."/>
        </authorList>
    </citation>
    <scope>NUCLEOTIDE SEQUENCE [LARGE SCALE GENOMIC DNA]</scope>
    <source>
        <strain evidence="7">DSM 45555</strain>
    </source>
</reference>
<dbReference type="PANTHER" id="PTHR45527:SF1">
    <property type="entry name" value="FATTY ACID SYNTHASE"/>
    <property type="match status" value="1"/>
</dbReference>
<sequence>MSVHPEVELTAPLSSGQQQMWVLNQLDPGSPAYLMTCVLRLIGPLDAEALRRSWERITERHDVLRTRYGYAAHTPVQIIDPPGRFDLRQIDLGGDGPHNAQAQAERIAAVERQTSIDLTREPPLRVTLLRLAPEVHHLVLVIHHIACDDASLRQVAAEMNAWYTEYTIGTPAALPEPVTQYADYARTENELWSTGGQQLQLDFWRQRLAGLAELELPYDAPRPDRPDPRGGVVEVVIPKATATAVRDLARDRRATPSVVLLAAFHATLAQVAGSTDVAIGMPVSARTRPELDGVVGFLVNTVVIRIRCTVEQTFTELLDEVRNEAFDAFDRRDVPFTRVVDDLHPARSASGNPLFRAAFDMNRTEEDVFELAGLRVEHVPWEAEPVAKFDLNLHIVEDLAEQFQGLLGYAAAIFDESTVARIATAYQRFLTAAVAASDTTLAELWQQVGIERGERREIRVTRPVSPAVPADPHQVAEVVGRIDAAWRAALKLDRIDRQENFFDVGGDSLLAVAVAAGLRAEGLDVAAADILAHQTIDDLASVVAGRTSPPDETRPVAPFTQLAVADRALLPPDLVDAYPLAMGQLGMIIEMRARPDQCRYQDTTSFLVKDTRPLDLDALQAAAQRLVDRHEVLRTSFHMTGYSMPLQLVHPTAVITVGHTEHGTMTADDWRPALLDYAAAQRQVPFDLTKPPLLRLHAHTSPDETDWWLSMTECHPTVEGWSFHLLLMEILADYRALREGRLPIEAPPAAFRFADHIAAESAALRSAPDREYWRGVLEGRVPAEVPYAWQGDHNEPDERYQHLVPFRDIEDELRQLAVRTRTSLKAVLLAAHLKVLSTVTDTDNFVTGLVCDARPEMIGAERVPGMYVNTVPFAIPDGARTWGELISAVHQELARMWPHRRLPLQVIQQDVRDENRLFDIIFSYLDFHHVDHQQLGWDSSVTETDNEFALHVFTITGLVKINTTTHLLSRDNAVRLGEIYRHVLEQMCAGPDGDALAPCLPPGEVARIAAAGQAGSDEEPRPALDLLAAHVAEQPDAPAVCDAEGSLTYRELDAAADRVAEQLCAAGVSPGSLIAVAGPVSHRLLLVAMIGVWKTSSCWVPVELSARGVCAVISPADGAAGLQVTTTGGGDRRIGTAACVLPTGDRSDGPGVVISHRALAFAMAGSSTTGGIRPAVGPRPWWRIMADVLLLLAPANPLAPDQSPASRPTAADLSSPVEPVGAGRSSALGSAETAGWAIVDGRPLPGLAARVLDRQRREVPVGVVGELWLSGPALADGYLDDPAGTAEKFRPEPGGASGCQMFQTGQLALMRADGTIEHLGTRMASTTPDGRTLDLARVRAKLCWLASGAEVVVALRGEQVTAYLHSPEGIPLETAELRRRLAHLPRRLVPKAIVQVDGWPRTATGALDLEALPVRAPAQGTSPSASPWDERFESMLRALLPSLPAGEELSPDAELSALGLDSLGTVELLSVLEDAYNIEIPDELLAFETFATARTLWAHIVQLQAVAGVSA</sequence>
<evidence type="ECO:0000259" key="5">
    <source>
        <dbReference type="PROSITE" id="PS50075"/>
    </source>
</evidence>
<protein>
    <submittedName>
        <fullName evidence="6">Acyl carrier protein</fullName>
    </submittedName>
</protein>
<dbReference type="InterPro" id="IPR023213">
    <property type="entry name" value="CAT-like_dom_sf"/>
</dbReference>
<dbReference type="GO" id="GO:0008610">
    <property type="term" value="P:lipid biosynthetic process"/>
    <property type="evidence" value="ECO:0007669"/>
    <property type="project" value="UniProtKB-ARBA"/>
</dbReference>
<dbReference type="PANTHER" id="PTHR45527">
    <property type="entry name" value="NONRIBOSOMAL PEPTIDE SYNTHETASE"/>
    <property type="match status" value="1"/>
</dbReference>
<keyword evidence="7" id="KW-1185">Reference proteome</keyword>
<feature type="domain" description="Carrier" evidence="5">
    <location>
        <begin position="473"/>
        <end position="547"/>
    </location>
</feature>
<evidence type="ECO:0000313" key="7">
    <source>
        <dbReference type="Proteomes" id="UP000198551"/>
    </source>
</evidence>
<feature type="region of interest" description="Disordered" evidence="4">
    <location>
        <begin position="1199"/>
        <end position="1226"/>
    </location>
</feature>
<dbReference type="EMBL" id="FMCV01000032">
    <property type="protein sequence ID" value="SCF45079.1"/>
    <property type="molecule type" value="Genomic_DNA"/>
</dbReference>
<dbReference type="InterPro" id="IPR001242">
    <property type="entry name" value="Condensation_dom"/>
</dbReference>
<dbReference type="Pfam" id="PF00550">
    <property type="entry name" value="PP-binding"/>
    <property type="match status" value="2"/>
</dbReference>
<dbReference type="GO" id="GO:0005737">
    <property type="term" value="C:cytoplasm"/>
    <property type="evidence" value="ECO:0007669"/>
    <property type="project" value="TreeGrafter"/>
</dbReference>
<dbReference type="GO" id="GO:0031177">
    <property type="term" value="F:phosphopantetheine binding"/>
    <property type="evidence" value="ECO:0007669"/>
    <property type="project" value="InterPro"/>
</dbReference>
<accession>A0A1C5AIU1</accession>
<dbReference type="Gene3D" id="3.40.50.12780">
    <property type="entry name" value="N-terminal domain of ligase-like"/>
    <property type="match status" value="2"/>
</dbReference>
<evidence type="ECO:0000256" key="1">
    <source>
        <dbReference type="ARBA" id="ARBA00001957"/>
    </source>
</evidence>
<comment type="cofactor">
    <cofactor evidence="1">
        <name>pantetheine 4'-phosphate</name>
        <dbReference type="ChEBI" id="CHEBI:47942"/>
    </cofactor>
</comment>
<organism evidence="6 7">
    <name type="scientific">Micromonospora marina</name>
    <dbReference type="NCBI Taxonomy" id="307120"/>
    <lineage>
        <taxon>Bacteria</taxon>
        <taxon>Bacillati</taxon>
        <taxon>Actinomycetota</taxon>
        <taxon>Actinomycetes</taxon>
        <taxon>Micromonosporales</taxon>
        <taxon>Micromonosporaceae</taxon>
        <taxon>Micromonospora</taxon>
    </lineage>
</organism>
<dbReference type="InterPro" id="IPR045851">
    <property type="entry name" value="AMP-bd_C_sf"/>
</dbReference>
<dbReference type="CDD" id="cd19531">
    <property type="entry name" value="LCL_NRPS-like"/>
    <property type="match status" value="1"/>
</dbReference>
<dbReference type="PROSITE" id="PS50075">
    <property type="entry name" value="CARRIER"/>
    <property type="match status" value="2"/>
</dbReference>
<dbReference type="InterPro" id="IPR000873">
    <property type="entry name" value="AMP-dep_synth/lig_dom"/>
</dbReference>